<keyword evidence="3" id="KW-0132">Cell division</keyword>
<evidence type="ECO:0000256" key="4">
    <source>
        <dbReference type="ARBA" id="ARBA00022776"/>
    </source>
</evidence>
<protein>
    <submittedName>
        <fullName evidence="8">Uncharacterized protein</fullName>
    </submittedName>
</protein>
<dbReference type="Gene3D" id="1.25.40.10">
    <property type="entry name" value="Tetratricopeptide repeat domain"/>
    <property type="match status" value="1"/>
</dbReference>
<dbReference type="AlphaFoldDB" id="A0A9W7Y862"/>
<evidence type="ECO:0000256" key="3">
    <source>
        <dbReference type="ARBA" id="ARBA00022618"/>
    </source>
</evidence>
<name>A0A9W7Y862_9FUNG</name>
<dbReference type="GO" id="GO:0005634">
    <property type="term" value="C:nucleus"/>
    <property type="evidence" value="ECO:0007669"/>
    <property type="project" value="UniProtKB-SubCell"/>
</dbReference>
<evidence type="ECO:0000313" key="8">
    <source>
        <dbReference type="EMBL" id="KAJ1725689.1"/>
    </source>
</evidence>
<evidence type="ECO:0000313" key="9">
    <source>
        <dbReference type="Proteomes" id="UP001149813"/>
    </source>
</evidence>
<proteinExistence type="inferred from homology"/>
<evidence type="ECO:0000256" key="1">
    <source>
        <dbReference type="ARBA" id="ARBA00004123"/>
    </source>
</evidence>
<dbReference type="PANTHER" id="PTHR21394">
    <property type="entry name" value="MAU2 CHROMATID COHESION FACTOR HOMOLOG"/>
    <property type="match status" value="1"/>
</dbReference>
<dbReference type="InterPro" id="IPR011990">
    <property type="entry name" value="TPR-like_helical_dom_sf"/>
</dbReference>
<evidence type="ECO:0000256" key="6">
    <source>
        <dbReference type="ARBA" id="ARBA00023242"/>
    </source>
</evidence>
<evidence type="ECO:0000256" key="2">
    <source>
        <dbReference type="ARBA" id="ARBA00008585"/>
    </source>
</evidence>
<dbReference type="GO" id="GO:0051301">
    <property type="term" value="P:cell division"/>
    <property type="evidence" value="ECO:0007669"/>
    <property type="project" value="UniProtKB-KW"/>
</dbReference>
<dbReference type="EMBL" id="JANBOJ010000002">
    <property type="protein sequence ID" value="KAJ1725689.1"/>
    <property type="molecule type" value="Genomic_DNA"/>
</dbReference>
<reference evidence="8" key="1">
    <citation type="submission" date="2022-07" db="EMBL/GenBank/DDBJ databases">
        <title>Phylogenomic reconstructions and comparative analyses of Kickxellomycotina fungi.</title>
        <authorList>
            <person name="Reynolds N.K."/>
            <person name="Stajich J.E."/>
            <person name="Barry K."/>
            <person name="Grigoriev I.V."/>
            <person name="Crous P."/>
            <person name="Smith M.E."/>
        </authorList>
    </citation>
    <scope>NUCLEOTIDE SEQUENCE</scope>
    <source>
        <strain evidence="8">NBRC 32514</strain>
    </source>
</reference>
<dbReference type="GO" id="GO:0007059">
    <property type="term" value="P:chromosome segregation"/>
    <property type="evidence" value="ECO:0007669"/>
    <property type="project" value="UniProtKB-KW"/>
</dbReference>
<comment type="subcellular location">
    <subcellularLocation>
        <location evidence="1">Nucleus</location>
    </subcellularLocation>
</comment>
<comment type="similarity">
    <text evidence="2">Belongs to the SCC4/mau-2 family.</text>
</comment>
<dbReference type="OrthoDB" id="5561113at2759"/>
<organism evidence="8 9">
    <name type="scientific">Coemansia erecta</name>
    <dbReference type="NCBI Taxonomy" id="147472"/>
    <lineage>
        <taxon>Eukaryota</taxon>
        <taxon>Fungi</taxon>
        <taxon>Fungi incertae sedis</taxon>
        <taxon>Zoopagomycota</taxon>
        <taxon>Kickxellomycotina</taxon>
        <taxon>Kickxellomycetes</taxon>
        <taxon>Kickxellales</taxon>
        <taxon>Kickxellaceae</taxon>
        <taxon>Coemansia</taxon>
    </lineage>
</organism>
<evidence type="ECO:0000256" key="5">
    <source>
        <dbReference type="ARBA" id="ARBA00022829"/>
    </source>
</evidence>
<keyword evidence="5" id="KW-0159">Chromosome partition</keyword>
<sequence>MAIATSAPQNGISIQSEQPAAVHTHLALWALAESHFRKAHNVLLRQKSTELSTDTDGGWRQSLLAGLSCLHGVLRLCEAPRAQDRRVSRDMLVLGPEIEAKTRLRIAQVLGEWCEGPECAEQEEALLTRALMVVPASESCLDTRYSIVATQCQLFLRRGEYKWAEQKIKAALSDAQQRLVHRWVHFFALELSHLYSTSGDPLGAMGALRTAVAYAQNTGDKAAEAVVGVQLLGKMVEERLWTDASSIADKLKGLVSDPALGTLPNVKSRFWILQGASAAMLGNHAAAQEACASARYALKEWQTRFAKMMAANRVADAGSSFFIHNIPGSNGLRIQGCTYYEAHAWVMLVSAYSAHGDDAQDQSAGFLRLALEGINRGEADGFKSQLVSVKLLVLLNIVDRAIGSLQLSEAKQALDQTLSVVLENESAARTKGAGSKPRSSALWRQSRDAIALRWAMYKHRTGDLEAAADGYRCVAANGTGDLRFAARVNEIMTRLLRVHDESESAQIRKDVEMLAKETSPLPQSSAEKVRLSVVEFLQGLECTEPVKAKTCLLACLRSCTEVANTALQGWTLCLLGTLVLSTGQYTQAMKMCGAAQAMAQKANDPLQNAAAIGILVNIENAVGDPERCAQLLKVDQQFLEQFNARIAEHA</sequence>
<keyword evidence="7" id="KW-0131">Cell cycle</keyword>
<comment type="caution">
    <text evidence="8">The sequence shown here is derived from an EMBL/GenBank/DDBJ whole genome shotgun (WGS) entry which is preliminary data.</text>
</comment>
<dbReference type="Proteomes" id="UP001149813">
    <property type="component" value="Unassembled WGS sequence"/>
</dbReference>
<dbReference type="InterPro" id="IPR019440">
    <property type="entry name" value="MAU2"/>
</dbReference>
<evidence type="ECO:0000256" key="7">
    <source>
        <dbReference type="ARBA" id="ARBA00023306"/>
    </source>
</evidence>
<keyword evidence="4" id="KW-0498">Mitosis</keyword>
<keyword evidence="6" id="KW-0539">Nucleus</keyword>
<accession>A0A9W7Y862</accession>
<gene>
    <name evidence="8" type="ORF">LPJ53_000168</name>
</gene>
<dbReference type="Pfam" id="PF10345">
    <property type="entry name" value="Cohesin_load"/>
    <property type="match status" value="1"/>
</dbReference>
<keyword evidence="9" id="KW-1185">Reference proteome</keyword>
<dbReference type="GO" id="GO:0007064">
    <property type="term" value="P:mitotic sister chromatid cohesion"/>
    <property type="evidence" value="ECO:0007669"/>
    <property type="project" value="InterPro"/>
</dbReference>